<dbReference type="InterPro" id="IPR035919">
    <property type="entry name" value="EAL_sf"/>
</dbReference>
<dbReference type="InterPro" id="IPR043128">
    <property type="entry name" value="Rev_trsase/Diguanyl_cyclase"/>
</dbReference>
<evidence type="ECO:0000259" key="3">
    <source>
        <dbReference type="PROSITE" id="PS50112"/>
    </source>
</evidence>
<dbReference type="NCBIfam" id="TIGR00229">
    <property type="entry name" value="sensory_box"/>
    <property type="match status" value="1"/>
</dbReference>
<evidence type="ECO:0000313" key="9">
    <source>
        <dbReference type="Proteomes" id="UP001302316"/>
    </source>
</evidence>
<dbReference type="Pfam" id="PF08447">
    <property type="entry name" value="PAS_3"/>
    <property type="match status" value="1"/>
</dbReference>
<dbReference type="Gene3D" id="3.20.20.450">
    <property type="entry name" value="EAL domain"/>
    <property type="match status" value="1"/>
</dbReference>
<keyword evidence="2" id="KW-0472">Membrane</keyword>
<organism evidence="8 9">
    <name type="scientific">Natronospira elongata</name>
    <dbReference type="NCBI Taxonomy" id="3110268"/>
    <lineage>
        <taxon>Bacteria</taxon>
        <taxon>Pseudomonadati</taxon>
        <taxon>Pseudomonadota</taxon>
        <taxon>Gammaproteobacteria</taxon>
        <taxon>Natronospirales</taxon>
        <taxon>Natronospiraceae</taxon>
        <taxon>Natronospira</taxon>
    </lineage>
</organism>
<dbReference type="CDD" id="cd01948">
    <property type="entry name" value="EAL"/>
    <property type="match status" value="1"/>
</dbReference>
<feature type="transmembrane region" description="Helical" evidence="2">
    <location>
        <begin position="87"/>
        <end position="107"/>
    </location>
</feature>
<evidence type="ECO:0000256" key="2">
    <source>
        <dbReference type="PROSITE-ProRule" id="PRU00244"/>
    </source>
</evidence>
<feature type="transmembrane region" description="Helical" evidence="2">
    <location>
        <begin position="149"/>
        <end position="172"/>
    </location>
</feature>
<dbReference type="InterPro" id="IPR005330">
    <property type="entry name" value="MHYT_dom"/>
</dbReference>
<dbReference type="InterPro" id="IPR001633">
    <property type="entry name" value="EAL_dom"/>
</dbReference>
<keyword evidence="9" id="KW-1185">Reference proteome</keyword>
<dbReference type="InterPro" id="IPR013655">
    <property type="entry name" value="PAS_fold_3"/>
</dbReference>
<dbReference type="Proteomes" id="UP001302316">
    <property type="component" value="Unassembled WGS sequence"/>
</dbReference>
<dbReference type="PROSITE" id="PS50113">
    <property type="entry name" value="PAC"/>
    <property type="match status" value="1"/>
</dbReference>
<dbReference type="PROSITE" id="PS50112">
    <property type="entry name" value="PAS"/>
    <property type="match status" value="1"/>
</dbReference>
<dbReference type="PANTHER" id="PTHR44757">
    <property type="entry name" value="DIGUANYLATE CYCLASE DGCP"/>
    <property type="match status" value="1"/>
</dbReference>
<dbReference type="PROSITE" id="PS50924">
    <property type="entry name" value="MHYT"/>
    <property type="match status" value="1"/>
</dbReference>
<evidence type="ECO:0000256" key="1">
    <source>
        <dbReference type="ARBA" id="ARBA00001946"/>
    </source>
</evidence>
<reference evidence="8 9" key="1">
    <citation type="submission" date="2023-12" db="EMBL/GenBank/DDBJ databases">
        <title>Whole-genome sequencing of halo(alkali)philic microorganisms from hypersaline lakes.</title>
        <authorList>
            <person name="Sorokin D.Y."/>
            <person name="Merkel A.Y."/>
            <person name="Messina E."/>
            <person name="Yakimov M."/>
        </authorList>
    </citation>
    <scope>NUCLEOTIDE SEQUENCE [LARGE SCALE GENOMIC DNA]</scope>
    <source>
        <strain evidence="8 9">AB-CW1</strain>
    </source>
</reference>
<name>A0AAP6MMT5_9GAMM</name>
<dbReference type="Gene3D" id="3.30.70.270">
    <property type="match status" value="1"/>
</dbReference>
<dbReference type="SMART" id="SM00267">
    <property type="entry name" value="GGDEF"/>
    <property type="match status" value="1"/>
</dbReference>
<dbReference type="NCBIfam" id="TIGR00254">
    <property type="entry name" value="GGDEF"/>
    <property type="match status" value="1"/>
</dbReference>
<comment type="cofactor">
    <cofactor evidence="1">
        <name>Mg(2+)</name>
        <dbReference type="ChEBI" id="CHEBI:18420"/>
    </cofactor>
</comment>
<dbReference type="InterPro" id="IPR000014">
    <property type="entry name" value="PAS"/>
</dbReference>
<feature type="transmembrane region" description="Helical" evidence="2">
    <location>
        <begin position="61"/>
        <end position="81"/>
    </location>
</feature>
<dbReference type="Pfam" id="PF03707">
    <property type="entry name" value="MHYT"/>
    <property type="match status" value="3"/>
</dbReference>
<dbReference type="Pfam" id="PF00563">
    <property type="entry name" value="EAL"/>
    <property type="match status" value="1"/>
</dbReference>
<feature type="transmembrane region" description="Helical" evidence="2">
    <location>
        <begin position="119"/>
        <end position="137"/>
    </location>
</feature>
<evidence type="ECO:0000259" key="4">
    <source>
        <dbReference type="PROSITE" id="PS50113"/>
    </source>
</evidence>
<comment type="caution">
    <text evidence="8">The sequence shown here is derived from an EMBL/GenBank/DDBJ whole genome shotgun (WGS) entry which is preliminary data.</text>
</comment>
<dbReference type="Pfam" id="PF00990">
    <property type="entry name" value="GGDEF"/>
    <property type="match status" value="1"/>
</dbReference>
<dbReference type="InterPro" id="IPR000700">
    <property type="entry name" value="PAS-assoc_C"/>
</dbReference>
<feature type="domain" description="MHYT" evidence="7">
    <location>
        <begin position="18"/>
        <end position="217"/>
    </location>
</feature>
<dbReference type="CDD" id="cd01949">
    <property type="entry name" value="GGDEF"/>
    <property type="match status" value="1"/>
</dbReference>
<dbReference type="InterPro" id="IPR035965">
    <property type="entry name" value="PAS-like_dom_sf"/>
</dbReference>
<feature type="domain" description="PAS" evidence="3">
    <location>
        <begin position="296"/>
        <end position="354"/>
    </location>
</feature>
<dbReference type="PROSITE" id="PS50887">
    <property type="entry name" value="GGDEF"/>
    <property type="match status" value="1"/>
</dbReference>
<dbReference type="CDD" id="cd00130">
    <property type="entry name" value="PAS"/>
    <property type="match status" value="1"/>
</dbReference>
<feature type="transmembrane region" description="Helical" evidence="2">
    <location>
        <begin position="193"/>
        <end position="216"/>
    </location>
</feature>
<dbReference type="SUPFAM" id="SSF141868">
    <property type="entry name" value="EAL domain-like"/>
    <property type="match status" value="1"/>
</dbReference>
<sequence>MHFLDASMAGDTFLAGDYSVPLVLLSLLIAIMAAFASISHVDLMRATRSARARLGWHLNGALALGLGVWTMHFTGMVAFRLPVAIEYHALLTLVSVFPAVLAAYLALDVISRPRPSFRAILLGGALMGLGIGGMHYIGMAAMVMEAAMAYRPGLVLLSLLVAVVMSSLALAIPRVMGKFLHEHQLYQPLGFKLASATLMGLAISSLHYVAMAATRFPAGHSHEVALPGPTLNPDLVASLAVGSSLFILITSTVTASLRQRVELARLEAESARLQALELDERFTKIASRLPGVVYQFRMAPDGQLSFPYASEAIRDIYGVPPEAVRENADPITRIIHPDDLEGLLQSIQESAETMSTWGHEYRVIHPEHGERWLQGNALPEKAADGAVIWNGFITDITEQKQSQEKIHQLAFYDDLTGLPNRRLLDYRMGLVQAASSRLRSYGAILFIDLDDFKRLNDTMGHSVGDELLKTLARRLEGRTRSVDTVARLGGDEFVVILDRLGNKENEAAQRAGLVAEDIQAIITQPVNLPQHEHRCAASIGITLFQGDVDSREELLRRADTAMYQAKADGRNSIRFYNPELQRRMERQFRMEAEIRQAIDSDQFFLHLQKQVGGNGKLIGAEALLRWNNPSLGMVSPMEFIPVAEETGLILPLGNWVLENACRILKDWEQEAATADLSLSINVSARQFHQKDFVRQVQRAIDEHKVSPDRLKLELTESLVLEDIEDSMDKMEQLHALGLHFSMDDFGTGYSSMAYLSRLPFDEVKIDKSFVQNAARDRNQRDWVIIEAIIGLASNLNMRVVAEGVETQTQQSYLCHLGCRCFQGYFYGRPKPVEEFNVAIKSQFHGTESS</sequence>
<dbReference type="PROSITE" id="PS50883">
    <property type="entry name" value="EAL"/>
    <property type="match status" value="1"/>
</dbReference>
<protein>
    <submittedName>
        <fullName evidence="8">EAL domain-containing protein</fullName>
    </submittedName>
</protein>
<evidence type="ECO:0000313" key="8">
    <source>
        <dbReference type="EMBL" id="MEA5445691.1"/>
    </source>
</evidence>
<evidence type="ECO:0000259" key="6">
    <source>
        <dbReference type="PROSITE" id="PS50887"/>
    </source>
</evidence>
<dbReference type="InterPro" id="IPR000160">
    <property type="entry name" value="GGDEF_dom"/>
</dbReference>
<evidence type="ECO:0000259" key="7">
    <source>
        <dbReference type="PROSITE" id="PS50924"/>
    </source>
</evidence>
<dbReference type="SMART" id="SM00052">
    <property type="entry name" value="EAL"/>
    <property type="match status" value="1"/>
</dbReference>
<dbReference type="Gene3D" id="3.30.450.20">
    <property type="entry name" value="PAS domain"/>
    <property type="match status" value="1"/>
</dbReference>
<accession>A0AAP6MMT5</accession>
<dbReference type="AlphaFoldDB" id="A0AAP6MMT5"/>
<dbReference type="GO" id="GO:0016020">
    <property type="term" value="C:membrane"/>
    <property type="evidence" value="ECO:0007669"/>
    <property type="project" value="UniProtKB-UniRule"/>
</dbReference>
<feature type="domain" description="EAL" evidence="5">
    <location>
        <begin position="587"/>
        <end position="843"/>
    </location>
</feature>
<evidence type="ECO:0000259" key="5">
    <source>
        <dbReference type="PROSITE" id="PS50883"/>
    </source>
</evidence>
<dbReference type="InterPro" id="IPR052155">
    <property type="entry name" value="Biofilm_reg_signaling"/>
</dbReference>
<dbReference type="RefSeq" id="WP_346051383.1">
    <property type="nucleotide sequence ID" value="NZ_JAYGII010000013.1"/>
</dbReference>
<dbReference type="EMBL" id="JAYGII010000013">
    <property type="protein sequence ID" value="MEA5445691.1"/>
    <property type="molecule type" value="Genomic_DNA"/>
</dbReference>
<feature type="domain" description="GGDEF" evidence="6">
    <location>
        <begin position="440"/>
        <end position="578"/>
    </location>
</feature>
<keyword evidence="2" id="KW-1133">Transmembrane helix</keyword>
<feature type="domain" description="PAC" evidence="4">
    <location>
        <begin position="357"/>
        <end position="408"/>
    </location>
</feature>
<dbReference type="InterPro" id="IPR029787">
    <property type="entry name" value="Nucleotide_cyclase"/>
</dbReference>
<proteinExistence type="predicted"/>
<dbReference type="SUPFAM" id="SSF55073">
    <property type="entry name" value="Nucleotide cyclase"/>
    <property type="match status" value="1"/>
</dbReference>
<keyword evidence="2" id="KW-0812">Transmembrane</keyword>
<dbReference type="FunFam" id="3.30.70.270:FF:000001">
    <property type="entry name" value="Diguanylate cyclase domain protein"/>
    <property type="match status" value="1"/>
</dbReference>
<gene>
    <name evidence="8" type="ORF">VCB98_07660</name>
</gene>
<dbReference type="GO" id="GO:0003824">
    <property type="term" value="F:catalytic activity"/>
    <property type="evidence" value="ECO:0007669"/>
    <property type="project" value="UniProtKB-ARBA"/>
</dbReference>
<dbReference type="SUPFAM" id="SSF55785">
    <property type="entry name" value="PYP-like sensor domain (PAS domain)"/>
    <property type="match status" value="1"/>
</dbReference>
<dbReference type="PANTHER" id="PTHR44757:SF2">
    <property type="entry name" value="BIOFILM ARCHITECTURE MAINTENANCE PROTEIN MBAA"/>
    <property type="match status" value="1"/>
</dbReference>
<feature type="transmembrane region" description="Helical" evidence="2">
    <location>
        <begin position="20"/>
        <end position="41"/>
    </location>
</feature>